<dbReference type="Proteomes" id="UP000184073">
    <property type="component" value="Unassembled WGS sequence"/>
</dbReference>
<gene>
    <name evidence="1" type="ORF">ASPVEDRAFT_39630</name>
</gene>
<proteinExistence type="predicted"/>
<reference evidence="2" key="1">
    <citation type="journal article" date="2017" name="Genome Biol.">
        <title>Comparative genomics reveals high biological diversity and specific adaptations in the industrially and medically important fungal genus Aspergillus.</title>
        <authorList>
            <person name="de Vries R.P."/>
            <person name="Riley R."/>
            <person name="Wiebenga A."/>
            <person name="Aguilar-Osorio G."/>
            <person name="Amillis S."/>
            <person name="Uchima C.A."/>
            <person name="Anderluh G."/>
            <person name="Asadollahi M."/>
            <person name="Askin M."/>
            <person name="Barry K."/>
            <person name="Battaglia E."/>
            <person name="Bayram O."/>
            <person name="Benocci T."/>
            <person name="Braus-Stromeyer S.A."/>
            <person name="Caldana C."/>
            <person name="Canovas D."/>
            <person name="Cerqueira G.C."/>
            <person name="Chen F."/>
            <person name="Chen W."/>
            <person name="Choi C."/>
            <person name="Clum A."/>
            <person name="Dos Santos R.A."/>
            <person name="Damasio A.R."/>
            <person name="Diallinas G."/>
            <person name="Emri T."/>
            <person name="Fekete E."/>
            <person name="Flipphi M."/>
            <person name="Freyberg S."/>
            <person name="Gallo A."/>
            <person name="Gournas C."/>
            <person name="Habgood R."/>
            <person name="Hainaut M."/>
            <person name="Harispe M.L."/>
            <person name="Henrissat B."/>
            <person name="Hilden K.S."/>
            <person name="Hope R."/>
            <person name="Hossain A."/>
            <person name="Karabika E."/>
            <person name="Karaffa L."/>
            <person name="Karanyi Z."/>
            <person name="Krasevec N."/>
            <person name="Kuo A."/>
            <person name="Kusch H."/>
            <person name="LaButti K."/>
            <person name="Lagendijk E.L."/>
            <person name="Lapidus A."/>
            <person name="Levasseur A."/>
            <person name="Lindquist E."/>
            <person name="Lipzen A."/>
            <person name="Logrieco A.F."/>
            <person name="MacCabe A."/>
            <person name="Maekelae M.R."/>
            <person name="Malavazi I."/>
            <person name="Melin P."/>
            <person name="Meyer V."/>
            <person name="Mielnichuk N."/>
            <person name="Miskei M."/>
            <person name="Molnar A.P."/>
            <person name="Mule G."/>
            <person name="Ngan C.Y."/>
            <person name="Orejas M."/>
            <person name="Orosz E."/>
            <person name="Ouedraogo J.P."/>
            <person name="Overkamp K.M."/>
            <person name="Park H.-S."/>
            <person name="Perrone G."/>
            <person name="Piumi F."/>
            <person name="Punt P.J."/>
            <person name="Ram A.F."/>
            <person name="Ramon A."/>
            <person name="Rauscher S."/>
            <person name="Record E."/>
            <person name="Riano-Pachon D.M."/>
            <person name="Robert V."/>
            <person name="Roehrig J."/>
            <person name="Ruller R."/>
            <person name="Salamov A."/>
            <person name="Salih N.S."/>
            <person name="Samson R.A."/>
            <person name="Sandor E."/>
            <person name="Sanguinetti M."/>
            <person name="Schuetze T."/>
            <person name="Sepcic K."/>
            <person name="Shelest E."/>
            <person name="Sherlock G."/>
            <person name="Sophianopoulou V."/>
            <person name="Squina F.M."/>
            <person name="Sun H."/>
            <person name="Susca A."/>
            <person name="Todd R.B."/>
            <person name="Tsang A."/>
            <person name="Unkles S.E."/>
            <person name="van de Wiele N."/>
            <person name="van Rossen-Uffink D."/>
            <person name="Oliveira J.V."/>
            <person name="Vesth T.C."/>
            <person name="Visser J."/>
            <person name="Yu J.-H."/>
            <person name="Zhou M."/>
            <person name="Andersen M.R."/>
            <person name="Archer D.B."/>
            <person name="Baker S.E."/>
            <person name="Benoit I."/>
            <person name="Brakhage A.A."/>
            <person name="Braus G.H."/>
            <person name="Fischer R."/>
            <person name="Frisvad J.C."/>
            <person name="Goldman G.H."/>
            <person name="Houbraken J."/>
            <person name="Oakley B."/>
            <person name="Pocsi I."/>
            <person name="Scazzocchio C."/>
            <person name="Seiboth B."/>
            <person name="vanKuyk P.A."/>
            <person name="Wortman J."/>
            <person name="Dyer P.S."/>
            <person name="Grigoriev I.V."/>
        </authorList>
    </citation>
    <scope>NUCLEOTIDE SEQUENCE [LARGE SCALE GENOMIC DNA]</scope>
    <source>
        <strain evidence="2">CBS 583.65</strain>
    </source>
</reference>
<name>A0A1L9PF99_ASPVE</name>
<dbReference type="GeneID" id="63727479"/>
<evidence type="ECO:0000313" key="1">
    <source>
        <dbReference type="EMBL" id="OJJ00204.1"/>
    </source>
</evidence>
<dbReference type="EMBL" id="KV878127">
    <property type="protein sequence ID" value="OJJ00204.1"/>
    <property type="molecule type" value="Genomic_DNA"/>
</dbReference>
<evidence type="ECO:0000313" key="2">
    <source>
        <dbReference type="Proteomes" id="UP000184073"/>
    </source>
</evidence>
<dbReference type="AlphaFoldDB" id="A0A1L9PF99"/>
<sequence length="56" mass="6429">MTKQLVTYWMSIPKYCLFSDGIWDCDFFSVLPWVHAIRCGLLLAFLACPSTEPLLS</sequence>
<protein>
    <submittedName>
        <fullName evidence="1">Uncharacterized protein</fullName>
    </submittedName>
</protein>
<dbReference type="RefSeq" id="XP_040665966.1">
    <property type="nucleotide sequence ID" value="XM_040811968.1"/>
</dbReference>
<organism evidence="1 2">
    <name type="scientific">Aspergillus versicolor CBS 583.65</name>
    <dbReference type="NCBI Taxonomy" id="1036611"/>
    <lineage>
        <taxon>Eukaryota</taxon>
        <taxon>Fungi</taxon>
        <taxon>Dikarya</taxon>
        <taxon>Ascomycota</taxon>
        <taxon>Pezizomycotina</taxon>
        <taxon>Eurotiomycetes</taxon>
        <taxon>Eurotiomycetidae</taxon>
        <taxon>Eurotiales</taxon>
        <taxon>Aspergillaceae</taxon>
        <taxon>Aspergillus</taxon>
        <taxon>Aspergillus subgen. Nidulantes</taxon>
    </lineage>
</organism>
<dbReference type="VEuPathDB" id="FungiDB:ASPVEDRAFT_39630"/>
<keyword evidence="2" id="KW-1185">Reference proteome</keyword>
<accession>A0A1L9PF99</accession>